<dbReference type="Proteomes" id="UP001595710">
    <property type="component" value="Unassembled WGS sequence"/>
</dbReference>
<keyword evidence="3 5" id="KW-1133">Transmembrane helix</keyword>
<feature type="transmembrane region" description="Helical" evidence="5">
    <location>
        <begin position="46"/>
        <end position="69"/>
    </location>
</feature>
<dbReference type="InterPro" id="IPR010817">
    <property type="entry name" value="HemY_N"/>
</dbReference>
<reference evidence="8" key="1">
    <citation type="journal article" date="2019" name="Int. J. Syst. Evol. Microbiol.">
        <title>The Global Catalogue of Microorganisms (GCM) 10K type strain sequencing project: providing services to taxonomists for standard genome sequencing and annotation.</title>
        <authorList>
            <consortium name="The Broad Institute Genomics Platform"/>
            <consortium name="The Broad Institute Genome Sequencing Center for Infectious Disease"/>
            <person name="Wu L."/>
            <person name="Ma J."/>
        </authorList>
    </citation>
    <scope>NUCLEOTIDE SEQUENCE [LARGE SCALE GENOMIC DNA]</scope>
    <source>
        <strain evidence="8">CECT 8288</strain>
    </source>
</reference>
<dbReference type="EMBL" id="JBHRYN010000003">
    <property type="protein sequence ID" value="MFC3700168.1"/>
    <property type="molecule type" value="Genomic_DNA"/>
</dbReference>
<keyword evidence="8" id="KW-1185">Reference proteome</keyword>
<protein>
    <submittedName>
        <fullName evidence="7">Heme biosynthesis HemY N-terminal domain-containing protein</fullName>
    </submittedName>
</protein>
<dbReference type="RefSeq" id="WP_377361916.1">
    <property type="nucleotide sequence ID" value="NZ_JBHRYN010000003.1"/>
</dbReference>
<evidence type="ECO:0000256" key="5">
    <source>
        <dbReference type="SAM" id="Phobius"/>
    </source>
</evidence>
<comment type="caution">
    <text evidence="7">The sequence shown here is derived from an EMBL/GenBank/DDBJ whole genome shotgun (WGS) entry which is preliminary data.</text>
</comment>
<evidence type="ECO:0000256" key="2">
    <source>
        <dbReference type="ARBA" id="ARBA00022692"/>
    </source>
</evidence>
<sequence length="388" mass="43918">MIRLLGWAIVFIAILLIGGVLAKMMLADSGVMMIAWNGWLVETTFWAGVGLILLSFVSILIIIQIWRGVAPTRLWQRFRQHRNQKAAKKETIQAINAWLSGQDDKAIQSLQRVADAGGSDRLPRAMTLALGWHQGDWLERQAELLAHDPELKTFAHAIAAQRLWLLNEPAQFMNHVQQHEALQHVPWLRQHYWQALYEQGHVEQLLDQAQVAANIHPDERNEWVAKAAIAALKRNFGNAENGRSILKKIPKAIKALESVVAVEIAYLVSIKEHDQAFKKLQSTLKQNTSEALLSLVHTIVVEPTKKLNLIEQHEPAQPSALYCRTAGQLNLALQLWGQAQNWLEKGWAHQDLQCGVLLADLFEQRNMPDQANKLYKQLALSKPILKVE</sequence>
<feature type="domain" description="HemY N-terminal" evidence="6">
    <location>
        <begin position="30"/>
        <end position="119"/>
    </location>
</feature>
<evidence type="ECO:0000256" key="1">
    <source>
        <dbReference type="ARBA" id="ARBA00004370"/>
    </source>
</evidence>
<gene>
    <name evidence="7" type="ORF">ACFOND_00840</name>
</gene>
<keyword evidence="2 5" id="KW-0812">Transmembrane</keyword>
<evidence type="ECO:0000313" key="7">
    <source>
        <dbReference type="EMBL" id="MFC3700168.1"/>
    </source>
</evidence>
<proteinExistence type="predicted"/>
<evidence type="ECO:0000256" key="3">
    <source>
        <dbReference type="ARBA" id="ARBA00022989"/>
    </source>
</evidence>
<keyword evidence="4 5" id="KW-0472">Membrane</keyword>
<dbReference type="Pfam" id="PF07219">
    <property type="entry name" value="HemY_N"/>
    <property type="match status" value="1"/>
</dbReference>
<evidence type="ECO:0000313" key="8">
    <source>
        <dbReference type="Proteomes" id="UP001595710"/>
    </source>
</evidence>
<accession>A0ABV7WQ73</accession>
<evidence type="ECO:0000259" key="6">
    <source>
        <dbReference type="Pfam" id="PF07219"/>
    </source>
</evidence>
<comment type="subcellular location">
    <subcellularLocation>
        <location evidence="1">Membrane</location>
    </subcellularLocation>
</comment>
<evidence type="ECO:0000256" key="4">
    <source>
        <dbReference type="ARBA" id="ARBA00023136"/>
    </source>
</evidence>
<name>A0ABV7WQ73_9GAMM</name>
<organism evidence="7 8">
    <name type="scientific">Reinekea marina</name>
    <dbReference type="NCBI Taxonomy" id="1310421"/>
    <lineage>
        <taxon>Bacteria</taxon>
        <taxon>Pseudomonadati</taxon>
        <taxon>Pseudomonadota</taxon>
        <taxon>Gammaproteobacteria</taxon>
        <taxon>Oceanospirillales</taxon>
        <taxon>Saccharospirillaceae</taxon>
        <taxon>Reinekea</taxon>
    </lineage>
</organism>